<reference evidence="1 2" key="1">
    <citation type="journal article" date="2014" name="Genome Biol. Evol.">
        <title>Molecular evolution of the substrate utilization strategies and putative virulence factors in mosquito-associated Spiroplasma species.</title>
        <authorList>
            <person name="Chang T.H."/>
            <person name="Lo W.S."/>
            <person name="Ku C."/>
            <person name="Chen L.L."/>
            <person name="Kuo C.H."/>
        </authorList>
    </citation>
    <scope>NUCLEOTIDE SEQUENCE [LARGE SCALE GENOMIC DNA]</scope>
    <source>
        <strain evidence="1">AES-1</strain>
    </source>
</reference>
<dbReference type="HOGENOM" id="CLU_1160511_0_0_14"/>
<dbReference type="EMBL" id="CP006681">
    <property type="protein sequence ID" value="AHI53249.1"/>
    <property type="molecule type" value="Genomic_DNA"/>
</dbReference>
<accession>W6AHT2</accession>
<keyword evidence="2" id="KW-1185">Reference proteome</keyword>
<name>W6AHT2_9MOLU</name>
<dbReference type="Proteomes" id="UP000019267">
    <property type="component" value="Chromosome"/>
</dbReference>
<dbReference type="STRING" id="1276246.SCULI_v1c09090"/>
<organism evidence="1 2">
    <name type="scientific">Spiroplasma culicicola AES-1</name>
    <dbReference type="NCBI Taxonomy" id="1276246"/>
    <lineage>
        <taxon>Bacteria</taxon>
        <taxon>Bacillati</taxon>
        <taxon>Mycoplasmatota</taxon>
        <taxon>Mollicutes</taxon>
        <taxon>Entomoplasmatales</taxon>
        <taxon>Spiroplasmataceae</taxon>
        <taxon>Spiroplasma</taxon>
    </lineage>
</organism>
<dbReference type="RefSeq" id="WP_025363472.1">
    <property type="nucleotide sequence ID" value="NZ_CP006681.1"/>
</dbReference>
<evidence type="ECO:0000313" key="2">
    <source>
        <dbReference type="Proteomes" id="UP000019267"/>
    </source>
</evidence>
<dbReference type="KEGG" id="scq:SCULI_v1c09090"/>
<dbReference type="AlphaFoldDB" id="W6AHT2"/>
<protein>
    <recommendedName>
        <fullName evidence="3">Lipoprotein</fullName>
    </recommendedName>
</protein>
<sequence length="239" mass="27383">MKQVISVISGLNILTLTSSFVVSCDWKTPPISVEQLNHIFYTANEQVINANQIPQFNEKLTMPWNYTENDQTIEKARAWSDSIVANFSSKLAAPDLGYLNKGLNLLTGEVDEKYLDEELNITTEVLNNMQSYYFTARISDIATNDNEKIWLSDQKYNNKDIKKTPIKINDKTIEIQEKNKPNEYSENYYSAIDIGSIWALGNEEMESSSYIIRFLFSFGPSSSFNINPTVFYIDVEMSK</sequence>
<dbReference type="PROSITE" id="PS51257">
    <property type="entry name" value="PROKAR_LIPOPROTEIN"/>
    <property type="match status" value="1"/>
</dbReference>
<dbReference type="PATRIC" id="fig|1276246.3.peg.904"/>
<proteinExistence type="predicted"/>
<gene>
    <name evidence="1" type="ORF">SCULI_v1c09090</name>
</gene>
<evidence type="ECO:0000313" key="1">
    <source>
        <dbReference type="EMBL" id="AHI53249.1"/>
    </source>
</evidence>
<dbReference type="OrthoDB" id="388486at2"/>
<evidence type="ECO:0008006" key="3">
    <source>
        <dbReference type="Google" id="ProtNLM"/>
    </source>
</evidence>